<dbReference type="Gene3D" id="3.40.190.10">
    <property type="entry name" value="Periplasmic binding protein-like II"/>
    <property type="match status" value="2"/>
</dbReference>
<organism evidence="3">
    <name type="scientific">bioreactor metagenome</name>
    <dbReference type="NCBI Taxonomy" id="1076179"/>
    <lineage>
        <taxon>unclassified sequences</taxon>
        <taxon>metagenomes</taxon>
        <taxon>ecological metagenomes</taxon>
    </lineage>
</organism>
<protein>
    <submittedName>
        <fullName evidence="3">Phosphate-binding protein PstS</fullName>
    </submittedName>
</protein>
<keyword evidence="1" id="KW-0732">Signal</keyword>
<dbReference type="EMBL" id="VSSQ01008766">
    <property type="protein sequence ID" value="MPM39780.1"/>
    <property type="molecule type" value="Genomic_DNA"/>
</dbReference>
<dbReference type="PANTHER" id="PTHR30570:SF1">
    <property type="entry name" value="PHOSPHATE-BINDING PROTEIN PSTS"/>
    <property type="match status" value="1"/>
</dbReference>
<name>A0A644ZG00_9ZZZZ</name>
<dbReference type="InterPro" id="IPR024370">
    <property type="entry name" value="PBP_domain"/>
</dbReference>
<evidence type="ECO:0000259" key="2">
    <source>
        <dbReference type="Pfam" id="PF12849"/>
    </source>
</evidence>
<evidence type="ECO:0000256" key="1">
    <source>
        <dbReference type="ARBA" id="ARBA00022729"/>
    </source>
</evidence>
<comment type="caution">
    <text evidence="3">The sequence shown here is derived from an EMBL/GenBank/DDBJ whole genome shotgun (WGS) entry which is preliminary data.</text>
</comment>
<dbReference type="AlphaFoldDB" id="A0A644ZG00"/>
<proteinExistence type="predicted"/>
<dbReference type="Pfam" id="PF12849">
    <property type="entry name" value="PBP_like_2"/>
    <property type="match status" value="1"/>
</dbReference>
<evidence type="ECO:0000313" key="3">
    <source>
        <dbReference type="EMBL" id="MPM39780.1"/>
    </source>
</evidence>
<dbReference type="SUPFAM" id="SSF53850">
    <property type="entry name" value="Periplasmic binding protein-like II"/>
    <property type="match status" value="1"/>
</dbReference>
<sequence>MGVNPNNPVLTVKNNLTKDEIIKIFSGEFKTWKDLDASLPDKEIIVVTRDIGGGAHEVFQSKVMGDVQVKADAIQAPSMGALVTKIIENEYAIGYASFGVVNQNIGKVATLSVDGVEASEENIINGSYIIQRPLIAIFNGELTAPQQAFMDYVMSEEGLAVVESMGFVPVK</sequence>
<reference evidence="3" key="1">
    <citation type="submission" date="2019-08" db="EMBL/GenBank/DDBJ databases">
        <authorList>
            <person name="Kucharzyk K."/>
            <person name="Murdoch R.W."/>
            <person name="Higgins S."/>
            <person name="Loffler F."/>
        </authorList>
    </citation>
    <scope>NUCLEOTIDE SEQUENCE</scope>
</reference>
<feature type="domain" description="PBP" evidence="2">
    <location>
        <begin position="4"/>
        <end position="157"/>
    </location>
</feature>
<accession>A0A644ZG00</accession>
<gene>
    <name evidence="3" type="primary">pstS_6</name>
    <name evidence="3" type="ORF">SDC9_86415</name>
</gene>
<dbReference type="InterPro" id="IPR050811">
    <property type="entry name" value="Phosphate_ABC_transporter"/>
</dbReference>
<dbReference type="PANTHER" id="PTHR30570">
    <property type="entry name" value="PERIPLASMIC PHOSPHATE BINDING COMPONENT OF PHOSPHATE ABC TRANSPORTER"/>
    <property type="match status" value="1"/>
</dbReference>